<dbReference type="Pfam" id="PF01138">
    <property type="entry name" value="RNase_PH"/>
    <property type="match status" value="1"/>
</dbReference>
<dbReference type="Gene3D" id="3.30.230.70">
    <property type="entry name" value="GHMP Kinase, N-terminal domain"/>
    <property type="match status" value="1"/>
</dbReference>
<dbReference type="InterPro" id="IPR001247">
    <property type="entry name" value="ExoRNase_PH_dom1"/>
</dbReference>
<protein>
    <recommendedName>
        <fullName evidence="9">Ribosomal RNA-processing protein 43</fullName>
    </recommendedName>
</protein>
<name>A0A4V3SJQ4_9PEZI</name>
<keyword evidence="8" id="KW-0539">Nucleus</keyword>
<organism evidence="11 12">
    <name type="scientific">Ascodesmis nigricans</name>
    <dbReference type="NCBI Taxonomy" id="341454"/>
    <lineage>
        <taxon>Eukaryota</taxon>
        <taxon>Fungi</taxon>
        <taxon>Dikarya</taxon>
        <taxon>Ascomycota</taxon>
        <taxon>Pezizomycotina</taxon>
        <taxon>Pezizomycetes</taxon>
        <taxon>Pezizales</taxon>
        <taxon>Ascodesmidaceae</taxon>
        <taxon>Ascodesmis</taxon>
    </lineage>
</organism>
<dbReference type="InterPro" id="IPR020568">
    <property type="entry name" value="Ribosomal_Su5_D2-typ_SF"/>
</dbReference>
<dbReference type="InterPro" id="IPR036345">
    <property type="entry name" value="ExoRNase_PH_dom2_sf"/>
</dbReference>
<dbReference type="GO" id="GO:0071028">
    <property type="term" value="P:nuclear mRNA surveillance"/>
    <property type="evidence" value="ECO:0007669"/>
    <property type="project" value="TreeGrafter"/>
</dbReference>
<accession>A0A4V3SJQ4</accession>
<dbReference type="InParanoid" id="A0A4V3SJQ4"/>
<dbReference type="EMBL" id="ML220112">
    <property type="protein sequence ID" value="TGZ84875.1"/>
    <property type="molecule type" value="Genomic_DNA"/>
</dbReference>
<keyword evidence="11" id="KW-0687">Ribonucleoprotein</keyword>
<dbReference type="GO" id="GO:0000467">
    <property type="term" value="P:exonucleolytic trimming to generate mature 3'-end of 5.8S rRNA from tricistronic rRNA transcript (SSU-rRNA, 5.8S rRNA, LSU-rRNA)"/>
    <property type="evidence" value="ECO:0007669"/>
    <property type="project" value="TreeGrafter"/>
</dbReference>
<dbReference type="SUPFAM" id="SSF55666">
    <property type="entry name" value="Ribonuclease PH domain 2-like"/>
    <property type="match status" value="1"/>
</dbReference>
<feature type="domain" description="Exoribonuclease phosphorolytic" evidence="10">
    <location>
        <begin position="49"/>
        <end position="222"/>
    </location>
</feature>
<evidence type="ECO:0000256" key="1">
    <source>
        <dbReference type="ARBA" id="ARBA00004496"/>
    </source>
</evidence>
<dbReference type="GO" id="GO:0005730">
    <property type="term" value="C:nucleolus"/>
    <property type="evidence" value="ECO:0007669"/>
    <property type="project" value="UniProtKB-SubCell"/>
</dbReference>
<evidence type="ECO:0000256" key="4">
    <source>
        <dbReference type="ARBA" id="ARBA00022490"/>
    </source>
</evidence>
<evidence type="ECO:0000256" key="9">
    <source>
        <dbReference type="ARBA" id="ARBA00030617"/>
    </source>
</evidence>
<dbReference type="PANTHER" id="PTHR11097:SF9">
    <property type="entry name" value="EXOSOME COMPLEX COMPONENT RRP43"/>
    <property type="match status" value="1"/>
</dbReference>
<keyword evidence="7" id="KW-0694">RNA-binding</keyword>
<dbReference type="GO" id="GO:0034473">
    <property type="term" value="P:U1 snRNA 3'-end processing"/>
    <property type="evidence" value="ECO:0007669"/>
    <property type="project" value="TreeGrafter"/>
</dbReference>
<dbReference type="AlphaFoldDB" id="A0A4V3SJQ4"/>
<evidence type="ECO:0000256" key="5">
    <source>
        <dbReference type="ARBA" id="ARBA00022552"/>
    </source>
</evidence>
<dbReference type="GO" id="GO:0035925">
    <property type="term" value="F:mRNA 3'-UTR AU-rich region binding"/>
    <property type="evidence" value="ECO:0007669"/>
    <property type="project" value="TreeGrafter"/>
</dbReference>
<dbReference type="SUPFAM" id="SSF54211">
    <property type="entry name" value="Ribosomal protein S5 domain 2-like"/>
    <property type="match status" value="1"/>
</dbReference>
<keyword evidence="11" id="KW-0689">Ribosomal protein</keyword>
<keyword evidence="5" id="KW-0698">rRNA processing</keyword>
<keyword evidence="6" id="KW-0271">Exosome</keyword>
<dbReference type="GO" id="GO:0016075">
    <property type="term" value="P:rRNA catabolic process"/>
    <property type="evidence" value="ECO:0007669"/>
    <property type="project" value="TreeGrafter"/>
</dbReference>
<dbReference type="Proteomes" id="UP000298138">
    <property type="component" value="Unassembled WGS sequence"/>
</dbReference>
<evidence type="ECO:0000256" key="6">
    <source>
        <dbReference type="ARBA" id="ARBA00022835"/>
    </source>
</evidence>
<evidence type="ECO:0000259" key="10">
    <source>
        <dbReference type="Pfam" id="PF01138"/>
    </source>
</evidence>
<evidence type="ECO:0000256" key="7">
    <source>
        <dbReference type="ARBA" id="ARBA00022884"/>
    </source>
</evidence>
<dbReference type="InterPro" id="IPR027408">
    <property type="entry name" value="PNPase/RNase_PH_dom_sf"/>
</dbReference>
<dbReference type="GO" id="GO:0034475">
    <property type="term" value="P:U4 snRNA 3'-end processing"/>
    <property type="evidence" value="ECO:0007669"/>
    <property type="project" value="TreeGrafter"/>
</dbReference>
<keyword evidence="4" id="KW-0963">Cytoplasm</keyword>
<dbReference type="GO" id="GO:0071038">
    <property type="term" value="P:TRAMP-dependent tRNA surveillance pathway"/>
    <property type="evidence" value="ECO:0007669"/>
    <property type="project" value="TreeGrafter"/>
</dbReference>
<dbReference type="GO" id="GO:0005840">
    <property type="term" value="C:ribosome"/>
    <property type="evidence" value="ECO:0007669"/>
    <property type="project" value="UniProtKB-KW"/>
</dbReference>
<dbReference type="STRING" id="341454.A0A4V3SJQ4"/>
<dbReference type="PANTHER" id="PTHR11097">
    <property type="entry name" value="EXOSOME COMPLEX EXONUCLEASE RIBOSOMAL RNA PROCESSING PROTEIN"/>
    <property type="match status" value="1"/>
</dbReference>
<sequence>MTSTEATETTLSGLTFPAPVFRQIAPQKYLLRHLQSTPSTRPSSRRPDEFRPATLHANALSHAHGSAVVRMGDTAVVAGVRGEVLNLLHGEGKERGAVKLRFEEMEELEEDDDDQGETVRGMGLVVPNLELGTGCTHNYHPGPPSDFAQSTAERLRSLLLDTLHLIPTSTLRITHLDPATGTTDTKAFWVLYIDIVCISLDGNILDAALAATVAALKATKLPIARWDADKEQVVCSRDETRKLDISGGLAFTASFGIVGHKDEEEQENGGDATMKKWVLCDLDEFEEEVVTEKVMVCIRDGEKIAKLEKAGGVVAGTEEMMECVRRAKERYRELEKLVSAV</sequence>
<comment type="subcellular location">
    <subcellularLocation>
        <location evidence="1">Cytoplasm</location>
    </subcellularLocation>
    <subcellularLocation>
        <location evidence="2">Nucleus</location>
        <location evidence="2">Nucleolus</location>
    </subcellularLocation>
</comment>
<dbReference type="OrthoDB" id="45882at2759"/>
<keyword evidence="12" id="KW-1185">Reference proteome</keyword>
<dbReference type="GO" id="GO:0034476">
    <property type="term" value="P:U5 snRNA 3'-end processing"/>
    <property type="evidence" value="ECO:0007669"/>
    <property type="project" value="TreeGrafter"/>
</dbReference>
<proteinExistence type="inferred from homology"/>
<evidence type="ECO:0000313" key="12">
    <source>
        <dbReference type="Proteomes" id="UP000298138"/>
    </source>
</evidence>
<reference evidence="11 12" key="1">
    <citation type="submission" date="2019-04" db="EMBL/GenBank/DDBJ databases">
        <title>Comparative genomics and transcriptomics to analyze fruiting body development in filamentous ascomycetes.</title>
        <authorList>
            <consortium name="DOE Joint Genome Institute"/>
            <person name="Lutkenhaus R."/>
            <person name="Traeger S."/>
            <person name="Breuer J."/>
            <person name="Kuo A."/>
            <person name="Lipzen A."/>
            <person name="Pangilinan J."/>
            <person name="Dilworth D."/>
            <person name="Sandor L."/>
            <person name="Poggeler S."/>
            <person name="Barry K."/>
            <person name="Grigoriev I.V."/>
            <person name="Nowrousian M."/>
        </authorList>
    </citation>
    <scope>NUCLEOTIDE SEQUENCE [LARGE SCALE GENOMIC DNA]</scope>
    <source>
        <strain evidence="11 12">CBS 389.68</strain>
    </source>
</reference>
<dbReference type="GO" id="GO:0071035">
    <property type="term" value="P:nuclear polyadenylation-dependent rRNA catabolic process"/>
    <property type="evidence" value="ECO:0007669"/>
    <property type="project" value="TreeGrafter"/>
</dbReference>
<dbReference type="GO" id="GO:0000176">
    <property type="term" value="C:nuclear exosome (RNase complex)"/>
    <property type="evidence" value="ECO:0007669"/>
    <property type="project" value="TreeGrafter"/>
</dbReference>
<evidence type="ECO:0000256" key="8">
    <source>
        <dbReference type="ARBA" id="ARBA00023242"/>
    </source>
</evidence>
<evidence type="ECO:0000256" key="2">
    <source>
        <dbReference type="ARBA" id="ARBA00004604"/>
    </source>
</evidence>
<gene>
    <name evidence="11" type="ORF">EX30DRAFT_11394</name>
</gene>
<dbReference type="GO" id="GO:0000177">
    <property type="term" value="C:cytoplasmic exosome (RNase complex)"/>
    <property type="evidence" value="ECO:0007669"/>
    <property type="project" value="TreeGrafter"/>
</dbReference>
<comment type="similarity">
    <text evidence="3">Belongs to the RNase PH family.</text>
</comment>
<evidence type="ECO:0000313" key="11">
    <source>
        <dbReference type="EMBL" id="TGZ84875.1"/>
    </source>
</evidence>
<dbReference type="InterPro" id="IPR050590">
    <property type="entry name" value="Exosome_comp_Rrp42_subfam"/>
</dbReference>
<evidence type="ECO:0000256" key="3">
    <source>
        <dbReference type="ARBA" id="ARBA00006678"/>
    </source>
</evidence>